<dbReference type="InterPro" id="IPR001789">
    <property type="entry name" value="Sig_transdc_resp-reg_receiver"/>
</dbReference>
<protein>
    <submittedName>
        <fullName evidence="5">Response regulator transcription factor</fullName>
    </submittedName>
</protein>
<gene>
    <name evidence="5" type="ORF">J3U88_14650</name>
</gene>
<evidence type="ECO:0000313" key="5">
    <source>
        <dbReference type="EMBL" id="MBO1319712.1"/>
    </source>
</evidence>
<dbReference type="EMBL" id="JAFREP010000013">
    <property type="protein sequence ID" value="MBO1319712.1"/>
    <property type="molecule type" value="Genomic_DNA"/>
</dbReference>
<dbReference type="InterPro" id="IPR039420">
    <property type="entry name" value="WalR-like"/>
</dbReference>
<dbReference type="PROSITE" id="PS50110">
    <property type="entry name" value="RESPONSE_REGULATORY"/>
    <property type="match status" value="1"/>
</dbReference>
<name>A0A8J7U3K2_9BACT</name>
<dbReference type="SMART" id="SM00448">
    <property type="entry name" value="REC"/>
    <property type="match status" value="1"/>
</dbReference>
<keyword evidence="6" id="KW-1185">Reference proteome</keyword>
<dbReference type="SMART" id="SM00421">
    <property type="entry name" value="HTH_LUXR"/>
    <property type="match status" value="1"/>
</dbReference>
<dbReference type="CDD" id="cd17535">
    <property type="entry name" value="REC_NarL-like"/>
    <property type="match status" value="1"/>
</dbReference>
<dbReference type="AlphaFoldDB" id="A0A8J7U3K2"/>
<dbReference type="SUPFAM" id="SSF46894">
    <property type="entry name" value="C-terminal effector domain of the bipartite response regulators"/>
    <property type="match status" value="1"/>
</dbReference>
<evidence type="ECO:0000256" key="3">
    <source>
        <dbReference type="PROSITE-ProRule" id="PRU00169"/>
    </source>
</evidence>
<dbReference type="InterPro" id="IPR000792">
    <property type="entry name" value="Tscrpt_reg_LuxR_C"/>
</dbReference>
<evidence type="ECO:0000256" key="2">
    <source>
        <dbReference type="ARBA" id="ARBA00023125"/>
    </source>
</evidence>
<feature type="modified residue" description="4-aspartylphosphate" evidence="3">
    <location>
        <position position="56"/>
    </location>
</feature>
<accession>A0A8J7U3K2</accession>
<evidence type="ECO:0000256" key="1">
    <source>
        <dbReference type="ARBA" id="ARBA00022553"/>
    </source>
</evidence>
<evidence type="ECO:0000313" key="6">
    <source>
        <dbReference type="Proteomes" id="UP000664417"/>
    </source>
</evidence>
<dbReference type="SUPFAM" id="SSF52172">
    <property type="entry name" value="CheY-like"/>
    <property type="match status" value="1"/>
</dbReference>
<dbReference type="PANTHER" id="PTHR43214">
    <property type="entry name" value="TWO-COMPONENT RESPONSE REGULATOR"/>
    <property type="match status" value="1"/>
</dbReference>
<evidence type="ECO:0000259" key="4">
    <source>
        <dbReference type="PROSITE" id="PS50110"/>
    </source>
</evidence>
<dbReference type="Proteomes" id="UP000664417">
    <property type="component" value="Unassembled WGS sequence"/>
</dbReference>
<sequence length="231" mass="25758">MSDIRVIVAEDEFFTRQGIVKLLQDAPGIEVVAEASNGEQAVELVTTHRPDVLLLDIRMPPGINGIEVVKRLRAAENPVLIIALTNENRLVKKMEAAGANGFIPKTKYHMFIPTVMCVAQSRTNLFINPDVTEKYRKLDEKVKAAGITPAEMEVLRLIGFKNEEIARRLNKTAGRVRNIVAELYFKLDIHDNGAISQRNQAMQMASMLGILEGFESFAYAHDETKDNGPLN</sequence>
<dbReference type="Pfam" id="PF00072">
    <property type="entry name" value="Response_reg"/>
    <property type="match status" value="1"/>
</dbReference>
<dbReference type="GO" id="GO:0000160">
    <property type="term" value="P:phosphorelay signal transduction system"/>
    <property type="evidence" value="ECO:0007669"/>
    <property type="project" value="InterPro"/>
</dbReference>
<dbReference type="GO" id="GO:0006355">
    <property type="term" value="P:regulation of DNA-templated transcription"/>
    <property type="evidence" value="ECO:0007669"/>
    <property type="project" value="InterPro"/>
</dbReference>
<dbReference type="Gene3D" id="3.40.50.2300">
    <property type="match status" value="1"/>
</dbReference>
<keyword evidence="2" id="KW-0238">DNA-binding</keyword>
<comment type="caution">
    <text evidence="5">The sequence shown here is derived from an EMBL/GenBank/DDBJ whole genome shotgun (WGS) entry which is preliminary data.</text>
</comment>
<organism evidence="5 6">
    <name type="scientific">Acanthopleuribacter pedis</name>
    <dbReference type="NCBI Taxonomy" id="442870"/>
    <lineage>
        <taxon>Bacteria</taxon>
        <taxon>Pseudomonadati</taxon>
        <taxon>Acidobacteriota</taxon>
        <taxon>Holophagae</taxon>
        <taxon>Acanthopleuribacterales</taxon>
        <taxon>Acanthopleuribacteraceae</taxon>
        <taxon>Acanthopleuribacter</taxon>
    </lineage>
</organism>
<dbReference type="RefSeq" id="WP_207859617.1">
    <property type="nucleotide sequence ID" value="NZ_JAFREP010000013.1"/>
</dbReference>
<proteinExistence type="predicted"/>
<dbReference type="InterPro" id="IPR011006">
    <property type="entry name" value="CheY-like_superfamily"/>
</dbReference>
<keyword evidence="1 3" id="KW-0597">Phosphoprotein</keyword>
<dbReference type="PANTHER" id="PTHR43214:SF43">
    <property type="entry name" value="TWO-COMPONENT RESPONSE REGULATOR"/>
    <property type="match status" value="1"/>
</dbReference>
<dbReference type="GO" id="GO:0003677">
    <property type="term" value="F:DNA binding"/>
    <property type="evidence" value="ECO:0007669"/>
    <property type="project" value="UniProtKB-KW"/>
</dbReference>
<dbReference type="InterPro" id="IPR016032">
    <property type="entry name" value="Sig_transdc_resp-reg_C-effctor"/>
</dbReference>
<feature type="domain" description="Response regulatory" evidence="4">
    <location>
        <begin position="5"/>
        <end position="120"/>
    </location>
</feature>
<reference evidence="5" key="1">
    <citation type="submission" date="2021-03" db="EMBL/GenBank/DDBJ databases">
        <authorList>
            <person name="Wang G."/>
        </authorList>
    </citation>
    <scope>NUCLEOTIDE SEQUENCE</scope>
    <source>
        <strain evidence="5">KCTC 12899</strain>
    </source>
</reference>
<dbReference type="InterPro" id="IPR058245">
    <property type="entry name" value="NreC/VraR/RcsB-like_REC"/>
</dbReference>